<proteinExistence type="predicted"/>
<feature type="compositionally biased region" description="Polar residues" evidence="1">
    <location>
        <begin position="257"/>
        <end position="270"/>
    </location>
</feature>
<protein>
    <submittedName>
        <fullName evidence="2">Uncharacterized protein</fullName>
    </submittedName>
</protein>
<organism evidence="2 3">
    <name type="scientific">Rhizophagus clarus</name>
    <dbReference type="NCBI Taxonomy" id="94130"/>
    <lineage>
        <taxon>Eukaryota</taxon>
        <taxon>Fungi</taxon>
        <taxon>Fungi incertae sedis</taxon>
        <taxon>Mucoromycota</taxon>
        <taxon>Glomeromycotina</taxon>
        <taxon>Glomeromycetes</taxon>
        <taxon>Glomerales</taxon>
        <taxon>Glomeraceae</taxon>
        <taxon>Rhizophagus</taxon>
    </lineage>
</organism>
<evidence type="ECO:0000313" key="2">
    <source>
        <dbReference type="EMBL" id="GES96704.1"/>
    </source>
</evidence>
<dbReference type="Proteomes" id="UP000615446">
    <property type="component" value="Unassembled WGS sequence"/>
</dbReference>
<dbReference type="AlphaFoldDB" id="A0A8H3M4Z0"/>
<sequence>MNNFFDTFKLILDDKNFRTTFLVHEDAFKTTAALYKYNELLKNILDDAYGLQRLSDKFMDMEISINKEYQSQSNAASTNPDPVVIPQPQVVSQSASSSSLKSTAKPFVSRTKSEKIKENFKGLGDDAIQILIGYHPNLSLGQYVHNILIYDVSAKWENITILDYLKTWVNIISVTVKKQQKYKTVWQDKPNKLNQNPLSKCIKVSSRSKIDFPVTGSNCVPIRSPQKDSSQSSSKNKTGEKNKQSQKTKNKSTSTSFQRSCQNDNYMLRL</sequence>
<accession>A0A8H3M4Z0</accession>
<gene>
    <name evidence="2" type="ORF">RCL2_002332300</name>
</gene>
<feature type="region of interest" description="Disordered" evidence="1">
    <location>
        <begin position="216"/>
        <end position="270"/>
    </location>
</feature>
<name>A0A8H3M4Z0_9GLOM</name>
<dbReference type="EMBL" id="BLAL01000252">
    <property type="protein sequence ID" value="GES96704.1"/>
    <property type="molecule type" value="Genomic_DNA"/>
</dbReference>
<evidence type="ECO:0000313" key="3">
    <source>
        <dbReference type="Proteomes" id="UP000615446"/>
    </source>
</evidence>
<reference evidence="2" key="1">
    <citation type="submission" date="2019-10" db="EMBL/GenBank/DDBJ databases">
        <title>Conservation and host-specific expression of non-tandemly repeated heterogenous ribosome RNA gene in arbuscular mycorrhizal fungi.</title>
        <authorList>
            <person name="Maeda T."/>
            <person name="Kobayashi Y."/>
            <person name="Nakagawa T."/>
            <person name="Ezawa T."/>
            <person name="Yamaguchi K."/>
            <person name="Bino T."/>
            <person name="Nishimoto Y."/>
            <person name="Shigenobu S."/>
            <person name="Kawaguchi M."/>
        </authorList>
    </citation>
    <scope>NUCLEOTIDE SEQUENCE</scope>
    <source>
        <strain evidence="2">HR1</strain>
    </source>
</reference>
<evidence type="ECO:0000256" key="1">
    <source>
        <dbReference type="SAM" id="MobiDB-lite"/>
    </source>
</evidence>
<comment type="caution">
    <text evidence="2">The sequence shown here is derived from an EMBL/GenBank/DDBJ whole genome shotgun (WGS) entry which is preliminary data.</text>
</comment>